<evidence type="ECO:0000313" key="2">
    <source>
        <dbReference type="Proteomes" id="UP000664940"/>
    </source>
</evidence>
<evidence type="ECO:0000313" key="1">
    <source>
        <dbReference type="EMBL" id="KAF6075120.1"/>
    </source>
</evidence>
<sequence>MSVEVFLSQKLGRGKTRPELKKKGGIWKTCEQLQPCFMKRHLSSIRTGRWRQFSKDPPPPGSKGAGDYVKGPMRILQVTGCGLRLPPRGHPEGAAGGWQCRGWLEVCAPGKGTVPCSSEALEGGWDCRFSVTCVLPETSAQGLRLLLSGSFPLWLDSLLMWLFKLFYWGGGAEREGGRKQKYIRATSHWFHLGLLVLSH</sequence>
<proteinExistence type="predicted"/>
<name>A0A833YG95_9CHIR</name>
<accession>A0A833YG95</accession>
<dbReference type="AlphaFoldDB" id="A0A833YG95"/>
<gene>
    <name evidence="1" type="ORF">HJG60_009517</name>
</gene>
<organism evidence="1 2">
    <name type="scientific">Phyllostomus discolor</name>
    <name type="common">pale spear-nosed bat</name>
    <dbReference type="NCBI Taxonomy" id="89673"/>
    <lineage>
        <taxon>Eukaryota</taxon>
        <taxon>Metazoa</taxon>
        <taxon>Chordata</taxon>
        <taxon>Craniata</taxon>
        <taxon>Vertebrata</taxon>
        <taxon>Euteleostomi</taxon>
        <taxon>Mammalia</taxon>
        <taxon>Eutheria</taxon>
        <taxon>Laurasiatheria</taxon>
        <taxon>Chiroptera</taxon>
        <taxon>Yangochiroptera</taxon>
        <taxon>Phyllostomidae</taxon>
        <taxon>Phyllostominae</taxon>
        <taxon>Phyllostomus</taxon>
    </lineage>
</organism>
<dbReference type="EMBL" id="JABVXQ010000015">
    <property type="protein sequence ID" value="KAF6075120.1"/>
    <property type="molecule type" value="Genomic_DNA"/>
</dbReference>
<comment type="caution">
    <text evidence="1">The sequence shown here is derived from an EMBL/GenBank/DDBJ whole genome shotgun (WGS) entry which is preliminary data.</text>
</comment>
<dbReference type="Proteomes" id="UP000664940">
    <property type="component" value="Unassembled WGS sequence"/>
</dbReference>
<protein>
    <submittedName>
        <fullName evidence="1">Uncharacterized protein</fullName>
    </submittedName>
</protein>
<reference evidence="1 2" key="1">
    <citation type="journal article" date="2020" name="Nature">
        <title>Six reference-quality genomes reveal evolution of bat adaptations.</title>
        <authorList>
            <person name="Jebb D."/>
            <person name="Huang Z."/>
            <person name="Pippel M."/>
            <person name="Hughes G.M."/>
            <person name="Lavrichenko K."/>
            <person name="Devanna P."/>
            <person name="Winkler S."/>
            <person name="Jermiin L.S."/>
            <person name="Skirmuntt E.C."/>
            <person name="Katzourakis A."/>
            <person name="Burkitt-Gray L."/>
            <person name="Ray D.A."/>
            <person name="Sullivan K.A.M."/>
            <person name="Roscito J.G."/>
            <person name="Kirilenko B.M."/>
            <person name="Davalos L.M."/>
            <person name="Corthals A.P."/>
            <person name="Power M.L."/>
            <person name="Jones G."/>
            <person name="Ransome R.D."/>
            <person name="Dechmann D.K.N."/>
            <person name="Locatelli A.G."/>
            <person name="Puechmaille S.J."/>
            <person name="Fedrigo O."/>
            <person name="Jarvis E.D."/>
            <person name="Hiller M."/>
            <person name="Vernes S.C."/>
            <person name="Myers E.W."/>
            <person name="Teeling E.C."/>
        </authorList>
    </citation>
    <scope>NUCLEOTIDE SEQUENCE [LARGE SCALE GENOMIC DNA]</scope>
    <source>
        <strain evidence="1">Bat1K_MPI-CBG_1</strain>
    </source>
</reference>